<dbReference type="EMBL" id="CP033896">
    <property type="protein sequence ID" value="AZA14347.1"/>
    <property type="molecule type" value="Genomic_DNA"/>
</dbReference>
<gene>
    <name evidence="2" type="ORF">CCHOA_09820</name>
</gene>
<accession>A0A3G6J8F6</accession>
<feature type="region of interest" description="Disordered" evidence="1">
    <location>
        <begin position="1"/>
        <end position="28"/>
    </location>
</feature>
<name>A0A3G6J8F6_9CORY</name>
<keyword evidence="3" id="KW-1185">Reference proteome</keyword>
<dbReference type="AlphaFoldDB" id="A0A3G6J8F6"/>
<evidence type="ECO:0000313" key="3">
    <source>
        <dbReference type="Proteomes" id="UP000269019"/>
    </source>
</evidence>
<evidence type="ECO:0000313" key="2">
    <source>
        <dbReference type="EMBL" id="AZA14347.1"/>
    </source>
</evidence>
<organism evidence="2 3">
    <name type="scientific">Corynebacterium choanae</name>
    <dbReference type="NCBI Taxonomy" id="1862358"/>
    <lineage>
        <taxon>Bacteria</taxon>
        <taxon>Bacillati</taxon>
        <taxon>Actinomycetota</taxon>
        <taxon>Actinomycetes</taxon>
        <taxon>Mycobacteriales</taxon>
        <taxon>Corynebacteriaceae</taxon>
        <taxon>Corynebacterium</taxon>
    </lineage>
</organism>
<dbReference type="KEGG" id="ccho:CCHOA_09820"/>
<protein>
    <submittedName>
        <fullName evidence="2">Uncharacterized protein</fullName>
    </submittedName>
</protein>
<feature type="compositionally biased region" description="Polar residues" evidence="1">
    <location>
        <begin position="1"/>
        <end position="14"/>
    </location>
</feature>
<evidence type="ECO:0000256" key="1">
    <source>
        <dbReference type="SAM" id="MobiDB-lite"/>
    </source>
</evidence>
<dbReference type="Proteomes" id="UP000269019">
    <property type="component" value="Chromosome"/>
</dbReference>
<reference evidence="2 3" key="1">
    <citation type="submission" date="2018-11" db="EMBL/GenBank/DDBJ databases">
        <authorList>
            <person name="Kleinhagauer T."/>
            <person name="Glaeser S.P."/>
            <person name="Spergser J."/>
            <person name="Ruckert C."/>
            <person name="Kaempfer P."/>
            <person name="Busse H.-J."/>
        </authorList>
    </citation>
    <scope>NUCLEOTIDE SEQUENCE [LARGE SCALE GENOMIC DNA]</scope>
    <source>
        <strain evidence="2 3">200CH</strain>
    </source>
</reference>
<proteinExistence type="predicted"/>
<sequence length="63" mass="6902">MKQRSQDVVVQTLKTPGRNPADAPAGHRFGSTGPPAYLVVEVSQNILTELIGLSVIRYQQRIV</sequence>